<dbReference type="InterPro" id="IPR012334">
    <property type="entry name" value="Pectin_lyas_fold"/>
</dbReference>
<name>A0ABU8XQ72_9PROT</name>
<dbReference type="InterPro" id="IPR039448">
    <property type="entry name" value="Beta_helix"/>
</dbReference>
<proteinExistence type="predicted"/>
<dbReference type="Gene3D" id="2.160.20.10">
    <property type="entry name" value="Single-stranded right-handed beta-helix, Pectin lyase-like"/>
    <property type="match status" value="1"/>
</dbReference>
<feature type="domain" description="Right handed beta helix" evidence="1">
    <location>
        <begin position="359"/>
        <end position="483"/>
    </location>
</feature>
<sequence>MLHDTLMARARAGEHVLILPPGTFRLQVPLVFDKSFSGTDEAPVVIRGAPEGSTLSGGRPVGDWRNVGDDGVAVDPRLPAVSRPYVRIAGLPPEAFPALPPEMPRGFGRSPVDPPPLLYFRGEPMPQARWPDAGYLRITSLPEGEQGRIFGFTEPPPAGLGLESDPWLSGYWYHDYADERVPAAAIDVGQRTIRLGPIPLHYGMRVGQRFAVENALSALDRPGEWYLDRERRLLYFWPPAPIAEGDVELAWAPVLLRIEGARHLRIEGVRLERARTNAVLMQDVDDVILRDCEIRGTGANAVTVAGTRSGLERCSIRSVGAAGVVLSGGDRQTLSPAANFVRDSEIADFARLTRTYAPGIVMDGVGQIASRNRIHGAPHSGIRFAGNDHVIEGNLLYDLMHETGDAGAIYTGRDWTARGTLIRDNTLCNLYSPFPGGAKGVYLDDLASGISIMDNRFHNVQDAIFIGGGSDNIVARNIVVGGQRPITLDARGLTWAKDKLFAPRPSGWDMRARLEQVPWSQEPYASRYPALLLIFGDEPGVPKRNIIDSNRLLGTKVMQLDKLVIDRQLVINNTEGSHSEFEMGQLFPTVCLDSAGYAELTTR</sequence>
<dbReference type="RefSeq" id="WP_418158907.1">
    <property type="nucleotide sequence ID" value="NZ_JBBLZC010000006.1"/>
</dbReference>
<evidence type="ECO:0000259" key="1">
    <source>
        <dbReference type="Pfam" id="PF13229"/>
    </source>
</evidence>
<dbReference type="Proteomes" id="UP001375743">
    <property type="component" value="Unassembled WGS sequence"/>
</dbReference>
<dbReference type="InterPro" id="IPR006626">
    <property type="entry name" value="PbH1"/>
</dbReference>
<gene>
    <name evidence="2" type="ORF">U1T56_07845</name>
</gene>
<dbReference type="PANTHER" id="PTHR36453:SF1">
    <property type="entry name" value="RIGHT HANDED BETA HELIX DOMAIN-CONTAINING PROTEIN"/>
    <property type="match status" value="1"/>
</dbReference>
<organism evidence="2 3">
    <name type="scientific">Benzoatithermus flavus</name>
    <dbReference type="NCBI Taxonomy" id="3108223"/>
    <lineage>
        <taxon>Bacteria</taxon>
        <taxon>Pseudomonadati</taxon>
        <taxon>Pseudomonadota</taxon>
        <taxon>Alphaproteobacteria</taxon>
        <taxon>Geminicoccales</taxon>
        <taxon>Geminicoccaceae</taxon>
        <taxon>Benzoatithermus</taxon>
    </lineage>
</organism>
<dbReference type="PANTHER" id="PTHR36453">
    <property type="entry name" value="SECRETED PROTEIN-RELATED"/>
    <property type="match status" value="1"/>
</dbReference>
<evidence type="ECO:0000313" key="2">
    <source>
        <dbReference type="EMBL" id="MEK0083059.1"/>
    </source>
</evidence>
<dbReference type="Pfam" id="PF13229">
    <property type="entry name" value="Beta_helix"/>
    <property type="match status" value="1"/>
</dbReference>
<reference evidence="2 3" key="1">
    <citation type="submission" date="2024-01" db="EMBL/GenBank/DDBJ databases">
        <title>Multi-omics insights into the function and evolution of sodium benzoate biodegradation pathways in Benzoatithermus flavus gen. nov., sp. nov. from hot spring.</title>
        <authorList>
            <person name="Hu C.-J."/>
            <person name="Li W.-J."/>
        </authorList>
    </citation>
    <scope>NUCLEOTIDE SEQUENCE [LARGE SCALE GENOMIC DNA]</scope>
    <source>
        <strain evidence="2 3">SYSU G07066</strain>
    </source>
</reference>
<dbReference type="EMBL" id="JBBLZC010000006">
    <property type="protein sequence ID" value="MEK0083059.1"/>
    <property type="molecule type" value="Genomic_DNA"/>
</dbReference>
<evidence type="ECO:0000313" key="3">
    <source>
        <dbReference type="Proteomes" id="UP001375743"/>
    </source>
</evidence>
<dbReference type="SUPFAM" id="SSF51126">
    <property type="entry name" value="Pectin lyase-like"/>
    <property type="match status" value="1"/>
</dbReference>
<dbReference type="SMART" id="SM00710">
    <property type="entry name" value="PbH1"/>
    <property type="match status" value="6"/>
</dbReference>
<protein>
    <submittedName>
        <fullName evidence="2">Right-handed parallel beta-helix repeat-containing protein</fullName>
    </submittedName>
</protein>
<accession>A0ABU8XQ72</accession>
<keyword evidence="3" id="KW-1185">Reference proteome</keyword>
<dbReference type="InterPro" id="IPR011050">
    <property type="entry name" value="Pectin_lyase_fold/virulence"/>
</dbReference>
<comment type="caution">
    <text evidence="2">The sequence shown here is derived from an EMBL/GenBank/DDBJ whole genome shotgun (WGS) entry which is preliminary data.</text>
</comment>